<feature type="compositionally biased region" description="Basic and acidic residues" evidence="1">
    <location>
        <begin position="37"/>
        <end position="51"/>
    </location>
</feature>
<dbReference type="Pfam" id="PF16071">
    <property type="entry name" value="DUF4812"/>
    <property type="match status" value="1"/>
</dbReference>
<proteinExistence type="predicted"/>
<dbReference type="Proteomes" id="UP001153737">
    <property type="component" value="Chromosome 3"/>
</dbReference>
<keyword evidence="4" id="KW-1185">Reference proteome</keyword>
<evidence type="ECO:0000259" key="2">
    <source>
        <dbReference type="Pfam" id="PF16071"/>
    </source>
</evidence>
<reference evidence="3" key="1">
    <citation type="submission" date="2022-01" db="EMBL/GenBank/DDBJ databases">
        <authorList>
            <person name="King R."/>
        </authorList>
    </citation>
    <scope>NUCLEOTIDE SEQUENCE</scope>
</reference>
<dbReference type="EMBL" id="OU896709">
    <property type="protein sequence ID" value="CAG9819885.1"/>
    <property type="molecule type" value="Genomic_DNA"/>
</dbReference>
<reference evidence="3" key="2">
    <citation type="submission" date="2022-10" db="EMBL/GenBank/DDBJ databases">
        <authorList>
            <consortium name="ENA_rothamsted_submissions"/>
            <consortium name="culmorum"/>
            <person name="King R."/>
        </authorList>
    </citation>
    <scope>NUCLEOTIDE SEQUENCE</scope>
</reference>
<name>A0A9N9X0M6_PHACE</name>
<accession>A0A9N9X0M6</accession>
<feature type="compositionally biased region" description="Basic and acidic residues" evidence="1">
    <location>
        <begin position="10"/>
        <end position="22"/>
    </location>
</feature>
<feature type="region of interest" description="Disordered" evidence="1">
    <location>
        <begin position="242"/>
        <end position="277"/>
    </location>
</feature>
<evidence type="ECO:0000313" key="4">
    <source>
        <dbReference type="Proteomes" id="UP001153737"/>
    </source>
</evidence>
<dbReference type="InterPro" id="IPR032084">
    <property type="entry name" value="DUF4812"/>
</dbReference>
<feature type="region of interest" description="Disordered" evidence="1">
    <location>
        <begin position="1"/>
        <end position="85"/>
    </location>
</feature>
<gene>
    <name evidence="3" type="ORF">PHAECO_LOCUS6997</name>
</gene>
<dbReference type="OrthoDB" id="521617at2759"/>
<evidence type="ECO:0000256" key="1">
    <source>
        <dbReference type="SAM" id="MobiDB-lite"/>
    </source>
</evidence>
<protein>
    <recommendedName>
        <fullName evidence="2">DUF4812 domain-containing protein</fullName>
    </recommendedName>
</protein>
<feature type="domain" description="DUF4812" evidence="2">
    <location>
        <begin position="383"/>
        <end position="446"/>
    </location>
</feature>
<evidence type="ECO:0000313" key="3">
    <source>
        <dbReference type="EMBL" id="CAG9819885.1"/>
    </source>
</evidence>
<organism evidence="3 4">
    <name type="scientific">Phaedon cochleariae</name>
    <name type="common">Mustard beetle</name>
    <dbReference type="NCBI Taxonomy" id="80249"/>
    <lineage>
        <taxon>Eukaryota</taxon>
        <taxon>Metazoa</taxon>
        <taxon>Ecdysozoa</taxon>
        <taxon>Arthropoda</taxon>
        <taxon>Hexapoda</taxon>
        <taxon>Insecta</taxon>
        <taxon>Pterygota</taxon>
        <taxon>Neoptera</taxon>
        <taxon>Endopterygota</taxon>
        <taxon>Coleoptera</taxon>
        <taxon>Polyphaga</taxon>
        <taxon>Cucujiformia</taxon>
        <taxon>Chrysomeloidea</taxon>
        <taxon>Chrysomelidae</taxon>
        <taxon>Chrysomelinae</taxon>
        <taxon>Chrysomelini</taxon>
        <taxon>Phaedon</taxon>
    </lineage>
</organism>
<sequence length="446" mass="50887">MWEVGGYRRKLIEKQETNKENNDDNNSAAEPYVPGDITEKEHQLPSHDDLAANRFQGQKTPSNGFPRIRDDFSSPLPDPGQDNTKEVEDFCKLNKDMVHAECQRELAESVGWKGHPGYGPTRCTKMKIYRPKTCGHINDGDESISSFDKKWRFLRQSKVTPMDLAICWDMCPENPENEPRRPKHIDGSNGSAAPAVFSLVNTPKEGEENEEKCDGIHGCGPLFHHGNNGNELKEYIFHRSRSKAPSLDSGGSKGSLLKKRAKSAYDDNKSVNSTESVGNFKSRVKSAQNLNEFEKESHFSKEKNNNHLVVANKIHRSTPNLSEDKCSEQTCHRKLKNVSNSKLCVACELKNMSLKERRPKSEYKMAFKAGVPHKTVSRSRYPLRVPKQKDPYMLKNYVIDSLAPPFSLQKAKRQDYPEHWRLATVYQHSYKPIHARKRPLLHTVFK</sequence>
<dbReference type="AlphaFoldDB" id="A0A9N9X0M6"/>